<comment type="caution">
    <text evidence="12">The sequence shown here is derived from an EMBL/GenBank/DDBJ whole genome shotgun (WGS) entry which is preliminary data.</text>
</comment>
<evidence type="ECO:0000259" key="11">
    <source>
        <dbReference type="PROSITE" id="PS50880"/>
    </source>
</evidence>
<keyword evidence="9" id="KW-0547">Nucleotide-binding</keyword>
<evidence type="ECO:0000256" key="4">
    <source>
        <dbReference type="ARBA" id="ARBA00022723"/>
    </source>
</evidence>
<dbReference type="InterPro" id="IPR013759">
    <property type="entry name" value="Topo_IIA_B_C"/>
</dbReference>
<dbReference type="PRINTS" id="PR00418">
    <property type="entry name" value="TPI2FAMILY"/>
</dbReference>
<dbReference type="CDD" id="cd00822">
    <property type="entry name" value="TopoII_Trans_DNA_gyrase"/>
    <property type="match status" value="1"/>
</dbReference>
<dbReference type="GO" id="GO:0007059">
    <property type="term" value="P:chromosome segregation"/>
    <property type="evidence" value="ECO:0007669"/>
    <property type="project" value="UniProtKB-UniRule"/>
</dbReference>
<keyword evidence="4" id="KW-0479">Metal-binding</keyword>
<comment type="similarity">
    <text evidence="9">Belongs to the type II topoisomerase family. ParE type 2 subfamily.</text>
</comment>
<dbReference type="InterPro" id="IPR013760">
    <property type="entry name" value="Topo_IIA-like_dom_sf"/>
</dbReference>
<evidence type="ECO:0000256" key="2">
    <source>
        <dbReference type="ARBA" id="ARBA00001946"/>
    </source>
</evidence>
<dbReference type="EMBL" id="NGLB01000001">
    <property type="protein sequence ID" value="OTO00111.1"/>
    <property type="molecule type" value="Genomic_DNA"/>
</dbReference>
<dbReference type="NCBIfam" id="TIGR01058">
    <property type="entry name" value="parE_Gpos"/>
    <property type="match status" value="1"/>
</dbReference>
<feature type="binding site" evidence="9">
    <location>
        <position position="49"/>
    </location>
    <ligand>
        <name>ATP</name>
        <dbReference type="ChEBI" id="CHEBI:30616"/>
    </ligand>
</feature>
<dbReference type="InterPro" id="IPR020568">
    <property type="entry name" value="Ribosomal_Su5_D2-typ_SF"/>
</dbReference>
<dbReference type="Gene3D" id="3.30.230.10">
    <property type="match status" value="1"/>
</dbReference>
<comment type="catalytic activity">
    <reaction evidence="1 9">
        <text>ATP-dependent breakage, passage and rejoining of double-stranded DNA.</text>
        <dbReference type="EC" id="5.6.2.2"/>
    </reaction>
</comment>
<dbReference type="GO" id="GO:0005524">
    <property type="term" value="F:ATP binding"/>
    <property type="evidence" value="ECO:0007669"/>
    <property type="project" value="UniProtKB-UniRule"/>
</dbReference>
<feature type="binding site" evidence="9">
    <location>
        <position position="9"/>
    </location>
    <ligand>
        <name>ATP</name>
        <dbReference type="ChEBI" id="CHEBI:30616"/>
    </ligand>
</feature>
<comment type="cofactor">
    <cofactor evidence="2">
        <name>Mg(2+)</name>
        <dbReference type="ChEBI" id="CHEBI:18420"/>
    </cofactor>
</comment>
<protein>
    <recommendedName>
        <fullName evidence="9">DNA topoisomerase 4 subunit B</fullName>
        <ecNumber evidence="9">5.6.2.2</ecNumber>
    </recommendedName>
    <alternativeName>
        <fullName evidence="9">Topoisomerase IV subunit B</fullName>
    </alternativeName>
</protein>
<dbReference type="Pfam" id="PF02518">
    <property type="entry name" value="HATPase_c"/>
    <property type="match status" value="1"/>
</dbReference>
<dbReference type="InterPro" id="IPR001241">
    <property type="entry name" value="Topo_IIA"/>
</dbReference>
<reference evidence="12 13" key="1">
    <citation type="submission" date="2017-05" db="EMBL/GenBank/DDBJ databases">
        <title>The Genome Sequence of Enterococcus faecium 6F2_DIV0138.</title>
        <authorList>
            <consortium name="The Broad Institute Genomics Platform"/>
            <consortium name="The Broad Institute Genomic Center for Infectious Diseases"/>
            <person name="Earl A."/>
            <person name="Manson A."/>
            <person name="Schwartman J."/>
            <person name="Gilmore M."/>
            <person name="Abouelleil A."/>
            <person name="Cao P."/>
            <person name="Chapman S."/>
            <person name="Cusick C."/>
            <person name="Shea T."/>
            <person name="Young S."/>
            <person name="Neafsey D."/>
            <person name="Nusbaum C."/>
            <person name="Birren B."/>
        </authorList>
    </citation>
    <scope>NUCLEOTIDE SEQUENCE [LARGE SCALE GENOMIC DNA]</scope>
    <source>
        <strain evidence="12 13">6F2_DIV0138</strain>
    </source>
</reference>
<dbReference type="AlphaFoldDB" id="A0A2S7S9D7"/>
<dbReference type="PRINTS" id="PR01159">
    <property type="entry name" value="DNAGYRASEB"/>
</dbReference>
<dbReference type="Pfam" id="PF00204">
    <property type="entry name" value="DNA_gyraseB"/>
    <property type="match status" value="1"/>
</dbReference>
<evidence type="ECO:0000256" key="5">
    <source>
        <dbReference type="ARBA" id="ARBA00022842"/>
    </source>
</evidence>
<dbReference type="SUPFAM" id="SSF55874">
    <property type="entry name" value="ATPase domain of HSP90 chaperone/DNA topoisomerase II/histidine kinase"/>
    <property type="match status" value="1"/>
</dbReference>
<dbReference type="PROSITE" id="PS00177">
    <property type="entry name" value="TOPOISOMERASE_II"/>
    <property type="match status" value="1"/>
</dbReference>
<dbReference type="FunFam" id="3.40.50.670:FF:000002">
    <property type="entry name" value="DNA gyrase subunit B"/>
    <property type="match status" value="1"/>
</dbReference>
<feature type="compositionally biased region" description="Basic and acidic residues" evidence="10">
    <location>
        <begin position="389"/>
        <end position="400"/>
    </location>
</feature>
<feature type="region of interest" description="Disordered" evidence="10">
    <location>
        <begin position="389"/>
        <end position="426"/>
    </location>
</feature>
<evidence type="ECO:0000256" key="3">
    <source>
        <dbReference type="ARBA" id="ARBA00010708"/>
    </source>
</evidence>
<keyword evidence="7 9" id="KW-0413">Isomerase</keyword>
<evidence type="ECO:0000256" key="9">
    <source>
        <dbReference type="HAMAP-Rule" id="MF_00939"/>
    </source>
</evidence>
<evidence type="ECO:0000256" key="8">
    <source>
        <dbReference type="ARBA" id="ARBA00063644"/>
    </source>
</evidence>
<dbReference type="InterPro" id="IPR018522">
    <property type="entry name" value="TopoIIA_CS"/>
</dbReference>
<evidence type="ECO:0000256" key="1">
    <source>
        <dbReference type="ARBA" id="ARBA00000185"/>
    </source>
</evidence>
<feature type="binding site" evidence="9">
    <location>
        <position position="76"/>
    </location>
    <ligand>
        <name>ATP</name>
        <dbReference type="ChEBI" id="CHEBI:30616"/>
    </ligand>
</feature>
<keyword evidence="9" id="KW-0799">Topoisomerase</keyword>
<dbReference type="Proteomes" id="UP000194737">
    <property type="component" value="Unassembled WGS sequence"/>
</dbReference>
<feature type="domain" description="Toprim" evidence="11">
    <location>
        <begin position="426"/>
        <end position="540"/>
    </location>
</feature>
<feature type="binding site" evidence="9">
    <location>
        <position position="343"/>
    </location>
    <ligand>
        <name>ATP</name>
        <dbReference type="ChEBI" id="CHEBI:30616"/>
    </ligand>
</feature>
<dbReference type="GO" id="GO:0046872">
    <property type="term" value="F:metal ion binding"/>
    <property type="evidence" value="ECO:0007669"/>
    <property type="project" value="UniProtKB-KW"/>
</dbReference>
<dbReference type="InterPro" id="IPR006171">
    <property type="entry name" value="TOPRIM_dom"/>
</dbReference>
<dbReference type="NCBIfam" id="NF004189">
    <property type="entry name" value="PRK05644.1"/>
    <property type="match status" value="1"/>
</dbReference>
<proteinExistence type="inferred from homology"/>
<keyword evidence="5" id="KW-0460">Magnesium</keyword>
<dbReference type="InterPro" id="IPR003594">
    <property type="entry name" value="HATPase_dom"/>
</dbReference>
<dbReference type="Pfam" id="PF00986">
    <property type="entry name" value="DNA_gyraseB_C"/>
    <property type="match status" value="1"/>
</dbReference>
<dbReference type="PANTHER" id="PTHR45866:SF12">
    <property type="entry name" value="DNA TOPOISOMERASE 4 SUBUNIT B"/>
    <property type="match status" value="1"/>
</dbReference>
<comment type="subunit">
    <text evidence="8 9">Heterotetramer composed of ParC and ParE.</text>
</comment>
<dbReference type="PROSITE" id="PS50880">
    <property type="entry name" value="TOPRIM"/>
    <property type="match status" value="1"/>
</dbReference>
<feature type="binding site" evidence="9">
    <location>
        <begin position="116"/>
        <end position="122"/>
    </location>
    <ligand>
        <name>ATP</name>
        <dbReference type="ChEBI" id="CHEBI:30616"/>
    </ligand>
</feature>
<sequence length="681" mass="76044">MAKKVNNEYNDSSIQVLEGLEAVRKRPGMYIGSTDSRGLHHLVYEIVDNAVDEALSGYGSEIDVTIHEDNSITVADSGRGMPVGMHASGIPTVEVIFTVLHAGGKFGQGGYKTSGGLHGVGASVVNALSKWLTVTIVRDGVEYQQKFKNGGKPDGTLKKIGKTKKANGTTVHFLPDDTIFSTTKFSYEILAERLRESAFLLKGVKISLSDLRGEEPVKEIFHYEEGIKEFVDYLNEEKDTLTPVVYFSGEKEGIEVEVAYQYNDGYSENVLSFVNNVRTKDGGTHEAGMKAAMTKSYNEYARKVGLLKERDKNLEGSDFREGLAAVLSIRVPENLLQFEGQTKEKLGTPVARTVVDNVISEQMGFYLQENSEMSQMLVRKAIKAREAREAARKAREESRNGKKRKKGESLLSGKLTPAQSRNPKKNELYLVEGDSAGGSAKQGRDRKFQAILPLRGKVINTEKAKMQDILKNEEINTMIYTIGAGVGPEFSIEDCNYDKVIIMTDADTDGAHIQVLLLTFFYRYMKPLIEAGKVYIALPPLYKVSKGQGKKQVIEYAWTDDELAAMIKKVGKGYMLQRYKGLGEMNAEQLWETTMDPTSRTLIRVRIDDAAQAERRVTTLMGDKVEPRRKWIENHVQFTLEEDGSILDKKEDTEISPSVSNDLLDEERADKNENNQLFEVE</sequence>
<dbReference type="GO" id="GO:0006265">
    <property type="term" value="P:DNA topological change"/>
    <property type="evidence" value="ECO:0007669"/>
    <property type="project" value="UniProtKB-UniRule"/>
</dbReference>
<evidence type="ECO:0000313" key="13">
    <source>
        <dbReference type="Proteomes" id="UP000194737"/>
    </source>
</evidence>
<evidence type="ECO:0000256" key="10">
    <source>
        <dbReference type="SAM" id="MobiDB-lite"/>
    </source>
</evidence>
<feature type="site" description="Interaction with DNA" evidence="9">
    <location>
        <position position="628"/>
    </location>
</feature>
<dbReference type="Gene3D" id="3.40.50.670">
    <property type="match status" value="1"/>
</dbReference>
<accession>A0A2S7S9D7</accession>
<dbReference type="FunFam" id="3.30.230.10:FF:000005">
    <property type="entry name" value="DNA gyrase subunit B"/>
    <property type="match status" value="1"/>
</dbReference>
<keyword evidence="6 9" id="KW-0238">DNA-binding</keyword>
<dbReference type="RefSeq" id="WP_002306915.1">
    <property type="nucleotide sequence ID" value="NZ_AP027294.1"/>
</dbReference>
<organism evidence="12 13">
    <name type="scientific">Enterococcus faecium</name>
    <name type="common">Streptococcus faecium</name>
    <dbReference type="NCBI Taxonomy" id="1352"/>
    <lineage>
        <taxon>Bacteria</taxon>
        <taxon>Bacillati</taxon>
        <taxon>Bacillota</taxon>
        <taxon>Bacilli</taxon>
        <taxon>Lactobacillales</taxon>
        <taxon>Enterococcaceae</taxon>
        <taxon>Enterococcus</taxon>
    </lineage>
</organism>
<dbReference type="FunFam" id="3.30.565.10:FF:000002">
    <property type="entry name" value="DNA gyrase subunit B"/>
    <property type="match status" value="1"/>
</dbReference>
<dbReference type="SUPFAM" id="SSF56719">
    <property type="entry name" value="Type II DNA topoisomerase"/>
    <property type="match status" value="1"/>
</dbReference>
<feature type="site" description="Interaction with DNA" evidence="9">
    <location>
        <position position="460"/>
    </location>
</feature>
<keyword evidence="9" id="KW-0067">ATP-binding</keyword>
<evidence type="ECO:0000256" key="7">
    <source>
        <dbReference type="ARBA" id="ARBA00023235"/>
    </source>
</evidence>
<comment type="similarity">
    <text evidence="3">Belongs to the type II topoisomerase GyrB family.</text>
</comment>
<dbReference type="CDD" id="cd16928">
    <property type="entry name" value="HATPase_GyrB-like"/>
    <property type="match status" value="1"/>
</dbReference>
<dbReference type="EC" id="5.6.2.2" evidence="9"/>
<feature type="region of interest" description="Disordered" evidence="10">
    <location>
        <begin position="646"/>
        <end position="681"/>
    </location>
</feature>
<dbReference type="InterPro" id="IPR002288">
    <property type="entry name" value="DNA_gyrase_B_C"/>
</dbReference>
<dbReference type="InterPro" id="IPR000565">
    <property type="entry name" value="Topo_IIA_B"/>
</dbReference>
<comment type="function">
    <text evidence="9">Topoisomerase IV is essential for chromosome segregation. It relaxes supercoiled DNA. Performs the decatenation events required during the replication of a circular DNA molecule.</text>
</comment>
<gene>
    <name evidence="9" type="primary">parE</name>
    <name evidence="12" type="ORF">A5804_001605</name>
</gene>
<dbReference type="HAMAP" id="MF_00939">
    <property type="entry name" value="ParE_type2"/>
    <property type="match status" value="1"/>
</dbReference>
<dbReference type="SUPFAM" id="SSF54211">
    <property type="entry name" value="Ribosomal protein S5 domain 2-like"/>
    <property type="match status" value="1"/>
</dbReference>
<evidence type="ECO:0000313" key="12">
    <source>
        <dbReference type="EMBL" id="OTO00111.1"/>
    </source>
</evidence>
<name>A0A2S7S9D7_ENTFC</name>
<dbReference type="InterPro" id="IPR036890">
    <property type="entry name" value="HATPase_C_sf"/>
</dbReference>
<dbReference type="SMART" id="SM00433">
    <property type="entry name" value="TOP2c"/>
    <property type="match status" value="1"/>
</dbReference>
<dbReference type="InterPro" id="IPR005740">
    <property type="entry name" value="ParE_type2"/>
</dbReference>
<dbReference type="GO" id="GO:0003677">
    <property type="term" value="F:DNA binding"/>
    <property type="evidence" value="ECO:0007669"/>
    <property type="project" value="UniProtKB-UniRule"/>
</dbReference>
<dbReference type="Pfam" id="PF01751">
    <property type="entry name" value="Toprim"/>
    <property type="match status" value="1"/>
</dbReference>
<dbReference type="GO" id="GO:0034335">
    <property type="term" value="F:DNA negative supercoiling activity"/>
    <property type="evidence" value="ECO:0007669"/>
    <property type="project" value="UniProtKB-ARBA"/>
</dbReference>
<dbReference type="SMART" id="SM00387">
    <property type="entry name" value="HATPase_c"/>
    <property type="match status" value="1"/>
</dbReference>
<feature type="site" description="Interaction with DNA" evidence="9">
    <location>
        <position position="512"/>
    </location>
</feature>
<evidence type="ECO:0000256" key="6">
    <source>
        <dbReference type="ARBA" id="ARBA00023125"/>
    </source>
</evidence>
<dbReference type="GO" id="GO:0005694">
    <property type="term" value="C:chromosome"/>
    <property type="evidence" value="ECO:0007669"/>
    <property type="project" value="InterPro"/>
</dbReference>
<dbReference type="InterPro" id="IPR013506">
    <property type="entry name" value="Topo_IIA_bsu_dom2"/>
</dbReference>
<dbReference type="Gene3D" id="3.30.565.10">
    <property type="entry name" value="Histidine kinase-like ATPase, C-terminal domain"/>
    <property type="match status" value="1"/>
</dbReference>
<dbReference type="InterPro" id="IPR014721">
    <property type="entry name" value="Ribsml_uS5_D2-typ_fold_subgr"/>
</dbReference>
<dbReference type="PANTHER" id="PTHR45866">
    <property type="entry name" value="DNA GYRASE/TOPOISOMERASE SUBUNIT B"/>
    <property type="match status" value="1"/>
</dbReference>